<dbReference type="Pfam" id="PF03992">
    <property type="entry name" value="ABM"/>
    <property type="match status" value="1"/>
</dbReference>
<keyword evidence="2" id="KW-0503">Monooxygenase</keyword>
<dbReference type="InterPro" id="IPR052936">
    <property type="entry name" value="Jasmonate_Hydroxylase-like"/>
</dbReference>
<name>A0ABX2JH56_9SPHN</name>
<organism evidence="2 3">
    <name type="scientific">Sphingomonas hominis</name>
    <dbReference type="NCBI Taxonomy" id="2741495"/>
    <lineage>
        <taxon>Bacteria</taxon>
        <taxon>Pseudomonadati</taxon>
        <taxon>Pseudomonadota</taxon>
        <taxon>Alphaproteobacteria</taxon>
        <taxon>Sphingomonadales</taxon>
        <taxon>Sphingomonadaceae</taxon>
        <taxon>Sphingomonas</taxon>
    </lineage>
</organism>
<evidence type="ECO:0000313" key="3">
    <source>
        <dbReference type="Proteomes" id="UP000621447"/>
    </source>
</evidence>
<accession>A0ABX2JH56</accession>
<keyword evidence="3" id="KW-1185">Reference proteome</keyword>
<protein>
    <submittedName>
        <fullName evidence="2">Antibiotic biosynthesis monooxygenase</fullName>
    </submittedName>
</protein>
<dbReference type="InterPro" id="IPR011008">
    <property type="entry name" value="Dimeric_a/b-barrel"/>
</dbReference>
<dbReference type="SUPFAM" id="SSF54909">
    <property type="entry name" value="Dimeric alpha+beta barrel"/>
    <property type="match status" value="1"/>
</dbReference>
<dbReference type="InterPro" id="IPR007138">
    <property type="entry name" value="ABM_dom"/>
</dbReference>
<dbReference type="Gene3D" id="3.30.70.100">
    <property type="match status" value="1"/>
</dbReference>
<dbReference type="PANTHER" id="PTHR37811">
    <property type="entry name" value="BLL5343 PROTEIN"/>
    <property type="match status" value="1"/>
</dbReference>
<sequence length="119" mass="12956">MPDDRTAAHGSRTGQIAVIFAAWRTRVDEAGYAAAAAAMDALAAAQPGYLGVDAARGGDGFGITVSYWTDEASAIAWREHPQHAVVREAGRGSWYDHYDLHIAHVTRSYNWRRAGEERA</sequence>
<reference evidence="2 3" key="1">
    <citation type="submission" date="2020-06" db="EMBL/GenBank/DDBJ databases">
        <title>Sphingomonas hominis sp. nov., a member of the Sphingomonas, isolated from the hair of a 22-year-old girl.</title>
        <authorList>
            <person name="Zhang D.-F."/>
            <person name="Cui X.-W."/>
        </authorList>
    </citation>
    <scope>NUCLEOTIDE SEQUENCE [LARGE SCALE GENOMIC DNA]</scope>
    <source>
        <strain evidence="2 3">HHU CXW</strain>
    </source>
</reference>
<dbReference type="EMBL" id="JABULH010000005">
    <property type="protein sequence ID" value="NTS65945.1"/>
    <property type="molecule type" value="Genomic_DNA"/>
</dbReference>
<dbReference type="PANTHER" id="PTHR37811:SF2">
    <property type="entry name" value="ABM DOMAIN-CONTAINING PROTEIN"/>
    <property type="match status" value="1"/>
</dbReference>
<comment type="caution">
    <text evidence="2">The sequence shown here is derived from an EMBL/GenBank/DDBJ whole genome shotgun (WGS) entry which is preliminary data.</text>
</comment>
<keyword evidence="2" id="KW-0560">Oxidoreductase</keyword>
<gene>
    <name evidence="2" type="ORF">HRV97_12325</name>
</gene>
<feature type="domain" description="ABM" evidence="1">
    <location>
        <begin position="33"/>
        <end position="87"/>
    </location>
</feature>
<proteinExistence type="predicted"/>
<evidence type="ECO:0000313" key="2">
    <source>
        <dbReference type="EMBL" id="NTS65945.1"/>
    </source>
</evidence>
<evidence type="ECO:0000259" key="1">
    <source>
        <dbReference type="Pfam" id="PF03992"/>
    </source>
</evidence>
<dbReference type="GO" id="GO:0004497">
    <property type="term" value="F:monooxygenase activity"/>
    <property type="evidence" value="ECO:0007669"/>
    <property type="project" value="UniProtKB-KW"/>
</dbReference>
<dbReference type="Proteomes" id="UP000621447">
    <property type="component" value="Unassembled WGS sequence"/>
</dbReference>